<keyword evidence="1" id="KW-0812">Transmembrane</keyword>
<accession>A0A2M8VQG7</accession>
<dbReference type="RefSeq" id="WP_232725984.1">
    <property type="nucleotide sequence ID" value="NZ_CBCSBW010000003.1"/>
</dbReference>
<keyword evidence="1" id="KW-1133">Transmembrane helix</keyword>
<feature type="transmembrane region" description="Helical" evidence="1">
    <location>
        <begin position="20"/>
        <end position="37"/>
    </location>
</feature>
<dbReference type="InterPro" id="IPR047811">
    <property type="entry name" value="CytC_ox_assmbl_put"/>
</dbReference>
<gene>
    <name evidence="2" type="ORF">B0G85_1500</name>
</gene>
<evidence type="ECO:0000313" key="2">
    <source>
        <dbReference type="EMBL" id="PJI79393.1"/>
    </source>
</evidence>
<dbReference type="NCBIfam" id="NF038351">
    <property type="entry name" value="cyt_ox_assem_30"/>
    <property type="match status" value="1"/>
</dbReference>
<dbReference type="Proteomes" id="UP000229366">
    <property type="component" value="Unassembled WGS sequence"/>
</dbReference>
<evidence type="ECO:0000313" key="3">
    <source>
        <dbReference type="Proteomes" id="UP000229366"/>
    </source>
</evidence>
<reference evidence="2 3" key="1">
    <citation type="submission" date="2017-11" db="EMBL/GenBank/DDBJ databases">
        <title>Genomic Encyclopedia of Type Strains, Phase III (KMG-III): the genomes of soil and plant-associated and newly described type strains.</title>
        <authorList>
            <person name="Whitman W."/>
        </authorList>
    </citation>
    <scope>NUCLEOTIDE SEQUENCE [LARGE SCALE GENOMIC DNA]</scope>
    <source>
        <strain evidence="2 3">UB-Domo-W1</strain>
    </source>
</reference>
<keyword evidence="1" id="KW-0472">Membrane</keyword>
<evidence type="ECO:0000256" key="1">
    <source>
        <dbReference type="SAM" id="Phobius"/>
    </source>
</evidence>
<dbReference type="AlphaFoldDB" id="A0A2M8VQG7"/>
<sequence length="43" mass="4907">MQQESKQTLKEIQSANNRRLGFILLSVAIIFFIGILIKRSMLG</sequence>
<name>A0A2M8VQG7_9BURK</name>
<dbReference type="EMBL" id="PGTX01000003">
    <property type="protein sequence ID" value="PJI79393.1"/>
    <property type="molecule type" value="Genomic_DNA"/>
</dbReference>
<proteinExistence type="predicted"/>
<keyword evidence="3" id="KW-1185">Reference proteome</keyword>
<organism evidence="2 3">
    <name type="scientific">Polynucleobacter brandtiae</name>
    <dbReference type="NCBI Taxonomy" id="1938816"/>
    <lineage>
        <taxon>Bacteria</taxon>
        <taxon>Pseudomonadati</taxon>
        <taxon>Pseudomonadota</taxon>
        <taxon>Betaproteobacteria</taxon>
        <taxon>Burkholderiales</taxon>
        <taxon>Burkholderiaceae</taxon>
        <taxon>Polynucleobacter</taxon>
    </lineage>
</organism>
<comment type="caution">
    <text evidence="2">The sequence shown here is derived from an EMBL/GenBank/DDBJ whole genome shotgun (WGS) entry which is preliminary data.</text>
</comment>
<protein>
    <submittedName>
        <fullName evidence="2">Uncharacterized protein</fullName>
    </submittedName>
</protein>